<dbReference type="InterPro" id="IPR036188">
    <property type="entry name" value="FAD/NAD-bd_sf"/>
</dbReference>
<dbReference type="GO" id="GO:0016020">
    <property type="term" value="C:membrane"/>
    <property type="evidence" value="ECO:0007669"/>
    <property type="project" value="UniProtKB-SubCell"/>
</dbReference>
<comment type="function">
    <text evidence="12">Catalyzes the stereospecific oxidation of squalene to (S)-2,3-epoxysqualene, and is considered to be a rate-limiting enzyme in steroid biosynthesis.</text>
</comment>
<keyword evidence="10 12" id="KW-0560">Oxidoreductase</keyword>
<evidence type="ECO:0000256" key="7">
    <source>
        <dbReference type="ARBA" id="ARBA00022692"/>
    </source>
</evidence>
<organism evidence="15 16">
    <name type="scientific">Penstemon smallii</name>
    <dbReference type="NCBI Taxonomy" id="265156"/>
    <lineage>
        <taxon>Eukaryota</taxon>
        <taxon>Viridiplantae</taxon>
        <taxon>Streptophyta</taxon>
        <taxon>Embryophyta</taxon>
        <taxon>Tracheophyta</taxon>
        <taxon>Spermatophyta</taxon>
        <taxon>Magnoliopsida</taxon>
        <taxon>eudicotyledons</taxon>
        <taxon>Gunneridae</taxon>
        <taxon>Pentapetalae</taxon>
        <taxon>asterids</taxon>
        <taxon>lamiids</taxon>
        <taxon>Lamiales</taxon>
        <taxon>Plantaginaceae</taxon>
        <taxon>Cheloneae</taxon>
        <taxon>Penstemon</taxon>
    </lineage>
</organism>
<dbReference type="InterPro" id="IPR006076">
    <property type="entry name" value="FAD-dep_OxRdtase"/>
</dbReference>
<feature type="transmembrane region" description="Helical" evidence="12">
    <location>
        <begin position="469"/>
        <end position="491"/>
    </location>
</feature>
<dbReference type="EMBL" id="JBJXBP010000001">
    <property type="protein sequence ID" value="KAL3848997.1"/>
    <property type="molecule type" value="Genomic_DNA"/>
</dbReference>
<evidence type="ECO:0000256" key="8">
    <source>
        <dbReference type="ARBA" id="ARBA00022827"/>
    </source>
</evidence>
<dbReference type="PANTHER" id="PTHR10835">
    <property type="entry name" value="SQUALENE MONOOXYGENASE"/>
    <property type="match status" value="1"/>
</dbReference>
<evidence type="ECO:0000256" key="9">
    <source>
        <dbReference type="ARBA" id="ARBA00022989"/>
    </source>
</evidence>
<keyword evidence="9 12" id="KW-1133">Transmembrane helix</keyword>
<evidence type="ECO:0000256" key="5">
    <source>
        <dbReference type="ARBA" id="ARBA00012312"/>
    </source>
</evidence>
<evidence type="ECO:0000256" key="3">
    <source>
        <dbReference type="ARBA" id="ARBA00005018"/>
    </source>
</evidence>
<sequence length="505" mass="56140">MSSTNVALLPFPSTPKLKLYHFMIKRNTKAIRCCKNSFESEQKNDVIIVGAGLAGSALAHSLAKEGRRVRVIERNLNELNYGTKRIAGELMQPAGYLKLVELGLEDCVKEIDAQRVLGFVMNKDGKSVRLPYPLEKYDSDVAGRCFHHARFVQKLREKASSLPNVVMEQGTVTSLIEEQGVVKGVRYKTRTGQESTAYAYLTIVCDGCFSSLRKYLSVPKVEKLSHVAGLIIKKNNQFAHENYAQIVMGNPVSLLLYPISSSELRIMIDRFSWNKIAFNMQWENGTFLDNYCGSSELYDAFISSIEEGEIKTMPISSMPATPCLVPGALLLGDALNMRHAITAGGMTVILHDVALFCNLFRKLNLNDAAAVTKCTQHFYNMRKPMALKMNVMADYLYKLLFASSNDELSKQIQQGCFNYFSLGLGFSRGLMGLLSGLNLHSWTLLLHFLAIVIYTTGGILLPIPTPKRAFAAARFLLGVAAVIPMVLNEVLKQAIYTSKALDKNM</sequence>
<comment type="subcellular location">
    <subcellularLocation>
        <location evidence="2 12">Membrane</location>
        <topology evidence="2 12">Multi-pass membrane protein</topology>
    </subcellularLocation>
</comment>
<dbReference type="PANTHER" id="PTHR10835:SF15">
    <property type="entry name" value="SQUALENE EPOXIDASE 2, MITOCHONDRIAL"/>
    <property type="match status" value="1"/>
</dbReference>
<dbReference type="GO" id="GO:0004506">
    <property type="term" value="F:squalene monooxygenase activity"/>
    <property type="evidence" value="ECO:0007669"/>
    <property type="project" value="UniProtKB-UniRule"/>
</dbReference>
<dbReference type="EC" id="1.14.14.17" evidence="5 12"/>
<comment type="caution">
    <text evidence="15">The sequence shown here is derived from an EMBL/GenBank/DDBJ whole genome shotgun (WGS) entry which is preliminary data.</text>
</comment>
<keyword evidence="8 12" id="KW-0274">FAD</keyword>
<evidence type="ECO:0000256" key="10">
    <source>
        <dbReference type="ARBA" id="ARBA00023002"/>
    </source>
</evidence>
<dbReference type="Pfam" id="PF08491">
    <property type="entry name" value="SE"/>
    <property type="match status" value="1"/>
</dbReference>
<proteinExistence type="inferred from homology"/>
<evidence type="ECO:0000256" key="1">
    <source>
        <dbReference type="ARBA" id="ARBA00001974"/>
    </source>
</evidence>
<comment type="pathway">
    <text evidence="3">Terpene metabolism; lanosterol biosynthesis; lanosterol from farnesyl diphosphate: step 2/3.</text>
</comment>
<feature type="transmembrane region" description="Helical" evidence="12">
    <location>
        <begin position="444"/>
        <end position="463"/>
    </location>
</feature>
<keyword evidence="7 12" id="KW-0812">Transmembrane</keyword>
<dbReference type="AlphaFoldDB" id="A0ABD3UIY6"/>
<dbReference type="Gene3D" id="3.50.50.60">
    <property type="entry name" value="FAD/NAD(P)-binding domain"/>
    <property type="match status" value="1"/>
</dbReference>
<evidence type="ECO:0000313" key="16">
    <source>
        <dbReference type="Proteomes" id="UP001634393"/>
    </source>
</evidence>
<dbReference type="GO" id="GO:0050660">
    <property type="term" value="F:flavin adenine dinucleotide binding"/>
    <property type="evidence" value="ECO:0007669"/>
    <property type="project" value="UniProtKB-UniRule"/>
</dbReference>
<dbReference type="GO" id="GO:0016126">
    <property type="term" value="P:sterol biosynthetic process"/>
    <property type="evidence" value="ECO:0007669"/>
    <property type="project" value="UniProtKB-UniRule"/>
</dbReference>
<feature type="domain" description="FAD dependent oxidoreductase" evidence="13">
    <location>
        <begin position="45"/>
        <end position="98"/>
    </location>
</feature>
<dbReference type="Pfam" id="PF01266">
    <property type="entry name" value="DAO"/>
    <property type="match status" value="1"/>
</dbReference>
<keyword evidence="16" id="KW-1185">Reference proteome</keyword>
<comment type="similarity">
    <text evidence="4 12">Belongs to the squalene monooxygenase family.</text>
</comment>
<dbReference type="Proteomes" id="UP001634393">
    <property type="component" value="Unassembled WGS sequence"/>
</dbReference>
<dbReference type="InterPro" id="IPR040125">
    <property type="entry name" value="Squalene_monox"/>
</dbReference>
<accession>A0ABD3UIY6</accession>
<evidence type="ECO:0000259" key="13">
    <source>
        <dbReference type="Pfam" id="PF01266"/>
    </source>
</evidence>
<feature type="domain" description="Squalene epoxidase" evidence="14">
    <location>
        <begin position="199"/>
        <end position="464"/>
    </location>
</feature>
<comment type="cofactor">
    <cofactor evidence="1 12">
        <name>FAD</name>
        <dbReference type="ChEBI" id="CHEBI:57692"/>
    </cofactor>
</comment>
<dbReference type="SUPFAM" id="SSF51905">
    <property type="entry name" value="FAD/NAD(P)-binding domain"/>
    <property type="match status" value="1"/>
</dbReference>
<evidence type="ECO:0000313" key="15">
    <source>
        <dbReference type="EMBL" id="KAL3848997.1"/>
    </source>
</evidence>
<dbReference type="InterPro" id="IPR013698">
    <property type="entry name" value="Squalene_epoxidase"/>
</dbReference>
<name>A0ABD3UIY6_9LAMI</name>
<evidence type="ECO:0000256" key="12">
    <source>
        <dbReference type="RuleBase" id="RU367121"/>
    </source>
</evidence>
<dbReference type="PRINTS" id="PR00420">
    <property type="entry name" value="RNGMNOXGNASE"/>
</dbReference>
<reference evidence="15 16" key="1">
    <citation type="submission" date="2024-12" db="EMBL/GenBank/DDBJ databases">
        <title>The unique morphological basis and parallel evolutionary history of personate flowers in Penstemon.</title>
        <authorList>
            <person name="Depatie T.H."/>
            <person name="Wessinger C.A."/>
        </authorList>
    </citation>
    <scope>NUCLEOTIDE SEQUENCE [LARGE SCALE GENOMIC DNA]</scope>
    <source>
        <strain evidence="15">WTNN_2</strain>
        <tissue evidence="15">Leaf</tissue>
    </source>
</reference>
<protein>
    <recommendedName>
        <fullName evidence="5 12">Squalene monooxygenase</fullName>
        <ecNumber evidence="5 12">1.14.14.17</ecNumber>
    </recommendedName>
</protein>
<comment type="catalytic activity">
    <reaction evidence="12">
        <text>squalene + reduced [NADPH--hemoprotein reductase] + O2 = (S)-2,3-epoxysqualene + oxidized [NADPH--hemoprotein reductase] + H2O + H(+)</text>
        <dbReference type="Rhea" id="RHEA:25282"/>
        <dbReference type="Rhea" id="RHEA-COMP:11964"/>
        <dbReference type="Rhea" id="RHEA-COMP:11965"/>
        <dbReference type="ChEBI" id="CHEBI:15377"/>
        <dbReference type="ChEBI" id="CHEBI:15378"/>
        <dbReference type="ChEBI" id="CHEBI:15379"/>
        <dbReference type="ChEBI" id="CHEBI:15440"/>
        <dbReference type="ChEBI" id="CHEBI:15441"/>
        <dbReference type="ChEBI" id="CHEBI:57618"/>
        <dbReference type="ChEBI" id="CHEBI:58210"/>
        <dbReference type="EC" id="1.14.14.17"/>
    </reaction>
</comment>
<evidence type="ECO:0000256" key="4">
    <source>
        <dbReference type="ARBA" id="ARBA00008802"/>
    </source>
</evidence>
<evidence type="ECO:0000256" key="11">
    <source>
        <dbReference type="ARBA" id="ARBA00023136"/>
    </source>
</evidence>
<gene>
    <name evidence="15" type="ORF">ACJIZ3_010879</name>
</gene>
<keyword evidence="6 12" id="KW-0285">Flavoprotein</keyword>
<keyword evidence="11 12" id="KW-0472">Membrane</keyword>
<evidence type="ECO:0000256" key="2">
    <source>
        <dbReference type="ARBA" id="ARBA00004141"/>
    </source>
</evidence>
<evidence type="ECO:0000256" key="6">
    <source>
        <dbReference type="ARBA" id="ARBA00022630"/>
    </source>
</evidence>
<evidence type="ECO:0000259" key="14">
    <source>
        <dbReference type="Pfam" id="PF08491"/>
    </source>
</evidence>